<dbReference type="OrthoDB" id="10044145at2759"/>
<proteinExistence type="predicted"/>
<comment type="caution">
    <text evidence="1">The sequence shown here is derived from an EMBL/GenBank/DDBJ whole genome shotgun (WGS) entry which is preliminary data.</text>
</comment>
<dbReference type="STRING" id="623744.A0A553RDM7"/>
<organism evidence="1 2">
    <name type="scientific">Danionella cerebrum</name>
    <dbReference type="NCBI Taxonomy" id="2873325"/>
    <lineage>
        <taxon>Eukaryota</taxon>
        <taxon>Metazoa</taxon>
        <taxon>Chordata</taxon>
        <taxon>Craniata</taxon>
        <taxon>Vertebrata</taxon>
        <taxon>Euteleostomi</taxon>
        <taxon>Actinopterygii</taxon>
        <taxon>Neopterygii</taxon>
        <taxon>Teleostei</taxon>
        <taxon>Ostariophysi</taxon>
        <taxon>Cypriniformes</taxon>
        <taxon>Danionidae</taxon>
        <taxon>Danioninae</taxon>
        <taxon>Danionella</taxon>
    </lineage>
</organism>
<reference evidence="1 2" key="1">
    <citation type="journal article" date="2019" name="Sci. Data">
        <title>Hybrid genome assembly and annotation of Danionella translucida.</title>
        <authorList>
            <person name="Kadobianskyi M."/>
            <person name="Schulze L."/>
            <person name="Schuelke M."/>
            <person name="Judkewitz B."/>
        </authorList>
    </citation>
    <scope>NUCLEOTIDE SEQUENCE [LARGE SCALE GENOMIC DNA]</scope>
    <source>
        <strain evidence="1 2">Bolton</strain>
    </source>
</reference>
<keyword evidence="2" id="KW-1185">Reference proteome</keyword>
<protein>
    <submittedName>
        <fullName evidence="1">Uncharacterized protein</fullName>
    </submittedName>
</protein>
<name>A0A553RDM7_9TELE</name>
<gene>
    <name evidence="1" type="ORF">DNTS_009904</name>
</gene>
<evidence type="ECO:0000313" key="2">
    <source>
        <dbReference type="Proteomes" id="UP000316079"/>
    </source>
</evidence>
<evidence type="ECO:0000313" key="1">
    <source>
        <dbReference type="EMBL" id="TRZ00295.1"/>
    </source>
</evidence>
<dbReference type="Proteomes" id="UP000316079">
    <property type="component" value="Unassembled WGS sequence"/>
</dbReference>
<sequence>DLLYEFSFSVGNTERRLLYEGRDFQHYFSLPCGDPDDNYKGTCMEWET</sequence>
<feature type="non-terminal residue" evidence="1">
    <location>
        <position position="1"/>
    </location>
</feature>
<accession>A0A553RDM7</accession>
<dbReference type="AlphaFoldDB" id="A0A553RDM7"/>
<dbReference type="EMBL" id="SRMA01024547">
    <property type="protein sequence ID" value="TRZ00295.1"/>
    <property type="molecule type" value="Genomic_DNA"/>
</dbReference>